<dbReference type="InterPro" id="IPR009061">
    <property type="entry name" value="DNA-bd_dom_put_sf"/>
</dbReference>
<name>A0AAU7VY90_9MICO</name>
<dbReference type="EMBL" id="CP158357">
    <property type="protein sequence ID" value="XBX79479.1"/>
    <property type="molecule type" value="Genomic_DNA"/>
</dbReference>
<reference evidence="2" key="1">
    <citation type="submission" date="2024-06" db="EMBL/GenBank/DDBJ databases">
        <title>Draft genome sequence of Microbacterium sp. strain A8/3-1, isolated from Oxytropis tragacanthoides Fisch. ex DC. Root nodules in the Altai region of Russia.</title>
        <authorList>
            <person name="Sazanova A."/>
            <person name="Guro P."/>
            <person name="Kuznetsova I."/>
            <person name="Belimov A."/>
            <person name="Safronova V."/>
        </authorList>
    </citation>
    <scope>NUCLEOTIDE SEQUENCE</scope>
    <source>
        <strain evidence="2">A8/3-1</strain>
    </source>
</reference>
<organism evidence="2">
    <name type="scientific">Microbacterium sp. A8/3-1</name>
    <dbReference type="NCBI Taxonomy" id="3160749"/>
    <lineage>
        <taxon>Bacteria</taxon>
        <taxon>Bacillati</taxon>
        <taxon>Actinomycetota</taxon>
        <taxon>Actinomycetes</taxon>
        <taxon>Micrococcales</taxon>
        <taxon>Microbacteriaceae</taxon>
        <taxon>Microbacterium</taxon>
    </lineage>
</organism>
<dbReference type="SUPFAM" id="SSF46955">
    <property type="entry name" value="Putative DNA-binding domain"/>
    <property type="match status" value="1"/>
</dbReference>
<accession>A0AAU7VY90</accession>
<evidence type="ECO:0000259" key="1">
    <source>
        <dbReference type="Pfam" id="PF12728"/>
    </source>
</evidence>
<proteinExistence type="predicted"/>
<dbReference type="InterPro" id="IPR041657">
    <property type="entry name" value="HTH_17"/>
</dbReference>
<gene>
    <name evidence="2" type="ORF">ABS642_05195</name>
</gene>
<protein>
    <submittedName>
        <fullName evidence="2">Helix-turn-helix domain-containing protein</fullName>
    </submittedName>
</protein>
<sequence>MTNNNGGSRLLTPREVSSYLGRSVPALAQLRYRGTGPRFIHAGGRIRYRQADVDAWLRAGERDAT</sequence>
<feature type="domain" description="Helix-turn-helix" evidence="1">
    <location>
        <begin position="10"/>
        <end position="59"/>
    </location>
</feature>
<evidence type="ECO:0000313" key="2">
    <source>
        <dbReference type="EMBL" id="XBX79479.1"/>
    </source>
</evidence>
<dbReference type="RefSeq" id="WP_350352507.1">
    <property type="nucleotide sequence ID" value="NZ_CP158357.1"/>
</dbReference>
<dbReference type="Pfam" id="PF12728">
    <property type="entry name" value="HTH_17"/>
    <property type="match status" value="1"/>
</dbReference>
<dbReference type="AlphaFoldDB" id="A0AAU7VY90"/>